<evidence type="ECO:0000313" key="2">
    <source>
        <dbReference type="Proteomes" id="UP000003635"/>
    </source>
</evidence>
<comment type="caution">
    <text evidence="1">The sequence shown here is derived from an EMBL/GenBank/DDBJ whole genome shotgun (WGS) entry which is preliminary data.</text>
</comment>
<gene>
    <name evidence="1" type="ORF">OG2516_15859</name>
</gene>
<evidence type="ECO:0008006" key="3">
    <source>
        <dbReference type="Google" id="ProtNLM"/>
    </source>
</evidence>
<dbReference type="OrthoDB" id="161242at2"/>
<dbReference type="HOGENOM" id="CLU_166867_0_0_5"/>
<dbReference type="Gene3D" id="2.60.120.10">
    <property type="entry name" value="Jelly Rolls"/>
    <property type="match status" value="1"/>
</dbReference>
<reference evidence="1 2" key="1">
    <citation type="journal article" date="2010" name="J. Bacteriol.">
        <title>Genome sequences of Oceanicola granulosus HTCC2516(T) and Oceanicola batsensis HTCC2597(TDelta).</title>
        <authorList>
            <person name="Thrash J.C."/>
            <person name="Cho J.C."/>
            <person name="Vergin K.L."/>
            <person name="Giovannoni S.J."/>
        </authorList>
    </citation>
    <scope>NUCLEOTIDE SEQUENCE [LARGE SCALE GENOMIC DNA]</scope>
    <source>
        <strain evidence="2">ATCC BAA-861 / DSM 15982 / KCTC 12143 / HTCC2516</strain>
    </source>
</reference>
<keyword evidence="2" id="KW-1185">Reference proteome</keyword>
<dbReference type="EMBL" id="AAOT01000083">
    <property type="protein sequence ID" value="EAR49381.1"/>
    <property type="molecule type" value="Genomic_DNA"/>
</dbReference>
<proteinExistence type="predicted"/>
<dbReference type="InterPro" id="IPR014710">
    <property type="entry name" value="RmlC-like_jellyroll"/>
</dbReference>
<organism evidence="1 2">
    <name type="scientific">Oceanicola granulosus (strain ATCC BAA-861 / DSM 15982 / KCTC 12143 / HTCC2516)</name>
    <dbReference type="NCBI Taxonomy" id="314256"/>
    <lineage>
        <taxon>Bacteria</taxon>
        <taxon>Pseudomonadati</taxon>
        <taxon>Pseudomonadota</taxon>
        <taxon>Alphaproteobacteria</taxon>
        <taxon>Rhodobacterales</taxon>
        <taxon>Roseobacteraceae</taxon>
        <taxon>Oceanicola</taxon>
    </lineage>
</organism>
<evidence type="ECO:0000313" key="1">
    <source>
        <dbReference type="EMBL" id="EAR49381.1"/>
    </source>
</evidence>
<protein>
    <recommendedName>
        <fullName evidence="3">Cupin 2 conserved barrel domain-containing protein</fullName>
    </recommendedName>
</protein>
<dbReference type="SUPFAM" id="SSF51182">
    <property type="entry name" value="RmlC-like cupins"/>
    <property type="match status" value="1"/>
</dbReference>
<dbReference type="AlphaFoldDB" id="Q2C9N0"/>
<name>Q2C9N0_OCEGH</name>
<dbReference type="Proteomes" id="UP000003635">
    <property type="component" value="Unassembled WGS sequence"/>
</dbReference>
<dbReference type="RefSeq" id="WP_007253533.1">
    <property type="nucleotide sequence ID" value="NZ_AAOT01000083.1"/>
</dbReference>
<dbReference type="CDD" id="cd06990">
    <property type="entry name" value="cupin_DUF861"/>
    <property type="match status" value="1"/>
</dbReference>
<sequence length="116" mass="12539">MSSVEVKSFESADEVNNNFNNAKIQAVNVGNQRIMKLTLQPGWKWSSDIKPTVGTDSCQASHLGVIVSGKVCVKHDDGTEMSYSAGDAYSIAPGHDGWVEGNEEAVVYEFAGKWGE</sequence>
<dbReference type="InterPro" id="IPR011051">
    <property type="entry name" value="RmlC_Cupin_sf"/>
</dbReference>
<dbReference type="STRING" id="314256.OG2516_15859"/>
<accession>Q2C9N0</accession>